<evidence type="ECO:0000313" key="9">
    <source>
        <dbReference type="EMBL" id="KAL3506749.1"/>
    </source>
</evidence>
<name>A0ABD2YJX0_9GENT</name>
<organism evidence="9 10">
    <name type="scientific">Cinchona calisaya</name>
    <dbReference type="NCBI Taxonomy" id="153742"/>
    <lineage>
        <taxon>Eukaryota</taxon>
        <taxon>Viridiplantae</taxon>
        <taxon>Streptophyta</taxon>
        <taxon>Embryophyta</taxon>
        <taxon>Tracheophyta</taxon>
        <taxon>Spermatophyta</taxon>
        <taxon>Magnoliopsida</taxon>
        <taxon>eudicotyledons</taxon>
        <taxon>Gunneridae</taxon>
        <taxon>Pentapetalae</taxon>
        <taxon>asterids</taxon>
        <taxon>lamiids</taxon>
        <taxon>Gentianales</taxon>
        <taxon>Rubiaceae</taxon>
        <taxon>Cinchonoideae</taxon>
        <taxon>Cinchoneae</taxon>
        <taxon>Cinchona</taxon>
    </lineage>
</organism>
<dbReference type="Proteomes" id="UP001630127">
    <property type="component" value="Unassembled WGS sequence"/>
</dbReference>
<evidence type="ECO:0000313" key="10">
    <source>
        <dbReference type="Proteomes" id="UP001630127"/>
    </source>
</evidence>
<keyword evidence="2" id="KW-0808">Transferase</keyword>
<keyword evidence="5" id="KW-0067">ATP-binding</keyword>
<evidence type="ECO:0000256" key="4">
    <source>
        <dbReference type="ARBA" id="ARBA00022777"/>
    </source>
</evidence>
<reference evidence="9 10" key="1">
    <citation type="submission" date="2024-11" db="EMBL/GenBank/DDBJ databases">
        <title>A near-complete genome assembly of Cinchona calisaya.</title>
        <authorList>
            <person name="Lian D.C."/>
            <person name="Zhao X.W."/>
            <person name="Wei L."/>
        </authorList>
    </citation>
    <scope>NUCLEOTIDE SEQUENCE [LARGE SCALE GENOMIC DNA]</scope>
    <source>
        <tissue evidence="9">Nenye</tissue>
    </source>
</reference>
<dbReference type="Pfam" id="PF00294">
    <property type="entry name" value="PfkB"/>
    <property type="match status" value="1"/>
</dbReference>
<feature type="transmembrane region" description="Helical" evidence="7">
    <location>
        <begin position="163"/>
        <end position="180"/>
    </location>
</feature>
<keyword evidence="3" id="KW-0547">Nucleotide-binding</keyword>
<keyword evidence="7" id="KW-0472">Membrane</keyword>
<evidence type="ECO:0000256" key="3">
    <source>
        <dbReference type="ARBA" id="ARBA00022741"/>
    </source>
</evidence>
<keyword evidence="7" id="KW-1133">Transmembrane helix</keyword>
<dbReference type="GO" id="GO:0016301">
    <property type="term" value="F:kinase activity"/>
    <property type="evidence" value="ECO:0007669"/>
    <property type="project" value="UniProtKB-KW"/>
</dbReference>
<keyword evidence="4" id="KW-0418">Kinase</keyword>
<dbReference type="PANTHER" id="PTHR43085:SF24">
    <property type="entry name" value="FRUCTOKINASE-4-RELATED"/>
    <property type="match status" value="1"/>
</dbReference>
<dbReference type="EMBL" id="JBJUIK010000013">
    <property type="protein sequence ID" value="KAL3506749.1"/>
    <property type="molecule type" value="Genomic_DNA"/>
</dbReference>
<dbReference type="PANTHER" id="PTHR43085">
    <property type="entry name" value="HEXOKINASE FAMILY MEMBER"/>
    <property type="match status" value="1"/>
</dbReference>
<evidence type="ECO:0000256" key="1">
    <source>
        <dbReference type="ARBA" id="ARBA00010688"/>
    </source>
</evidence>
<keyword evidence="7" id="KW-0812">Transmembrane</keyword>
<keyword evidence="10" id="KW-1185">Reference proteome</keyword>
<dbReference type="InterPro" id="IPR050306">
    <property type="entry name" value="PfkB_Carbo_kinase"/>
</dbReference>
<evidence type="ECO:0000259" key="8">
    <source>
        <dbReference type="Pfam" id="PF00294"/>
    </source>
</evidence>
<evidence type="ECO:0000256" key="6">
    <source>
        <dbReference type="ARBA" id="ARBA00023277"/>
    </source>
</evidence>
<evidence type="ECO:0000256" key="2">
    <source>
        <dbReference type="ARBA" id="ARBA00022679"/>
    </source>
</evidence>
<sequence>MPGPCFHTTPTFVCHFGEQILSIWDKTDVIKVNEVELEFLTGSNKIDDETALSLWHPNLKLLLVTLGEKGCNYYTKSFHGSIAGFHVNTVDTTGAGDSFVGALLCKIVDDQAIIEDETRLREVLTFACGYVAITTTKKGAIPALPTESDVFSLIKKDRRRMHVYYVVIVFFFFLSFFFFWCPLN</sequence>
<comment type="similarity">
    <text evidence="1">Belongs to the carbohydrate kinase PfkB family.</text>
</comment>
<dbReference type="InterPro" id="IPR002173">
    <property type="entry name" value="Carboh/pur_kinase_PfkB_CS"/>
</dbReference>
<keyword evidence="6" id="KW-0119">Carbohydrate metabolism</keyword>
<gene>
    <name evidence="9" type="ORF">ACH5RR_032131</name>
</gene>
<comment type="caution">
    <text evidence="9">The sequence shown here is derived from an EMBL/GenBank/DDBJ whole genome shotgun (WGS) entry which is preliminary data.</text>
</comment>
<protein>
    <recommendedName>
        <fullName evidence="8">Carbohydrate kinase PfkB domain-containing protein</fullName>
    </recommendedName>
</protein>
<dbReference type="AlphaFoldDB" id="A0ABD2YJX0"/>
<proteinExistence type="inferred from homology"/>
<dbReference type="InterPro" id="IPR011611">
    <property type="entry name" value="PfkB_dom"/>
</dbReference>
<dbReference type="PROSITE" id="PS00584">
    <property type="entry name" value="PFKB_KINASES_2"/>
    <property type="match status" value="1"/>
</dbReference>
<dbReference type="SUPFAM" id="SSF53613">
    <property type="entry name" value="Ribokinase-like"/>
    <property type="match status" value="1"/>
</dbReference>
<dbReference type="GO" id="GO:0005524">
    <property type="term" value="F:ATP binding"/>
    <property type="evidence" value="ECO:0007669"/>
    <property type="project" value="UniProtKB-KW"/>
</dbReference>
<accession>A0ABD2YJX0</accession>
<dbReference type="Gene3D" id="3.40.1190.20">
    <property type="match status" value="1"/>
</dbReference>
<evidence type="ECO:0000256" key="5">
    <source>
        <dbReference type="ARBA" id="ARBA00022840"/>
    </source>
</evidence>
<dbReference type="InterPro" id="IPR029056">
    <property type="entry name" value="Ribokinase-like"/>
</dbReference>
<evidence type="ECO:0000256" key="7">
    <source>
        <dbReference type="SAM" id="Phobius"/>
    </source>
</evidence>
<feature type="domain" description="Carbohydrate kinase PfkB" evidence="8">
    <location>
        <begin position="16"/>
        <end position="146"/>
    </location>
</feature>